<keyword evidence="2" id="KW-0472">Membrane</keyword>
<dbReference type="PANTHER" id="PTHR16209:SF6">
    <property type="entry name" value="VESICULAR, OVEREXPRESSED IN CANCER, PROSURVIVAL PROTEIN 1"/>
    <property type="match status" value="1"/>
</dbReference>
<dbReference type="InterPro" id="IPR051994">
    <property type="entry name" value="WW_domain-binding"/>
</dbReference>
<evidence type="ECO:0000313" key="3">
    <source>
        <dbReference type="Proteomes" id="UP000085678"/>
    </source>
</evidence>
<protein>
    <submittedName>
        <fullName evidence="4">WW domain binding protein 1-like</fullName>
    </submittedName>
</protein>
<evidence type="ECO:0000256" key="1">
    <source>
        <dbReference type="SAM" id="MobiDB-lite"/>
    </source>
</evidence>
<keyword evidence="3" id="KW-1185">Reference proteome</keyword>
<dbReference type="Pfam" id="PF11669">
    <property type="entry name" value="WBP-1"/>
    <property type="match status" value="1"/>
</dbReference>
<keyword evidence="2" id="KW-0812">Transmembrane</keyword>
<accession>A0A1S3J5N6</accession>
<dbReference type="KEGG" id="lak:106170277"/>
<dbReference type="InterPro" id="IPR021684">
    <property type="entry name" value="WBP1-like"/>
</dbReference>
<evidence type="ECO:0000256" key="2">
    <source>
        <dbReference type="SAM" id="Phobius"/>
    </source>
</evidence>
<sequence>MGSETFKVAIITLFSHSASLIKALDYCPDSDFYCEESHCCGKGKCCTYYYELWWFWLIWVIIAAVSFCCIYQHRRLKRQALQRRRHSRRGNRTINFFQPLFDPDKGLHLPSYEEVQDMPEDPPPYSTSHYLNLPVTTVGTASSPHIQPSSRHTSHGEELVEEVIDESSTASLLDNEVSSYHVDLSSIPPPPYTPIEAQQEDEQGQNSCPRLSPMV</sequence>
<organism evidence="3 4">
    <name type="scientific">Lingula anatina</name>
    <name type="common">Brachiopod</name>
    <name type="synonym">Lingula unguis</name>
    <dbReference type="NCBI Taxonomy" id="7574"/>
    <lineage>
        <taxon>Eukaryota</taxon>
        <taxon>Metazoa</taxon>
        <taxon>Spiralia</taxon>
        <taxon>Lophotrochozoa</taxon>
        <taxon>Brachiopoda</taxon>
        <taxon>Linguliformea</taxon>
        <taxon>Lingulata</taxon>
        <taxon>Lingulida</taxon>
        <taxon>Linguloidea</taxon>
        <taxon>Lingulidae</taxon>
        <taxon>Lingula</taxon>
    </lineage>
</organism>
<gene>
    <name evidence="4" type="primary">LOC106170277</name>
</gene>
<dbReference type="OrthoDB" id="6278772at2759"/>
<dbReference type="AlphaFoldDB" id="A0A1S3J5N6"/>
<feature type="transmembrane region" description="Helical" evidence="2">
    <location>
        <begin position="53"/>
        <end position="71"/>
    </location>
</feature>
<dbReference type="STRING" id="7574.A0A1S3J5N6"/>
<dbReference type="Proteomes" id="UP000085678">
    <property type="component" value="Unplaced"/>
</dbReference>
<name>A0A1S3J5N6_LINAN</name>
<feature type="region of interest" description="Disordered" evidence="1">
    <location>
        <begin position="182"/>
        <end position="215"/>
    </location>
</feature>
<dbReference type="RefSeq" id="XP_013405566.1">
    <property type="nucleotide sequence ID" value="XM_013550112.1"/>
</dbReference>
<proteinExistence type="predicted"/>
<dbReference type="GeneID" id="106170277"/>
<dbReference type="InParanoid" id="A0A1S3J5N6"/>
<evidence type="ECO:0000313" key="4">
    <source>
        <dbReference type="RefSeq" id="XP_013405566.1"/>
    </source>
</evidence>
<reference evidence="4" key="1">
    <citation type="submission" date="2025-08" db="UniProtKB">
        <authorList>
            <consortium name="RefSeq"/>
        </authorList>
    </citation>
    <scope>IDENTIFICATION</scope>
    <source>
        <tissue evidence="4">Gonads</tissue>
    </source>
</reference>
<dbReference type="PANTHER" id="PTHR16209">
    <property type="entry name" value="VESICULAR, OVEREXPRESSED IN CANCER, PROSURVIVAL PROTEIN 1"/>
    <property type="match status" value="1"/>
</dbReference>
<keyword evidence="2" id="KW-1133">Transmembrane helix</keyword>